<accession>A0A137P3I2</accession>
<keyword evidence="5" id="KW-1185">Reference proteome</keyword>
<evidence type="ECO:0000313" key="5">
    <source>
        <dbReference type="Proteomes" id="UP000070444"/>
    </source>
</evidence>
<dbReference type="GO" id="GO:0003735">
    <property type="term" value="F:structural constituent of ribosome"/>
    <property type="evidence" value="ECO:0007669"/>
    <property type="project" value="InterPro"/>
</dbReference>
<dbReference type="AlphaFoldDB" id="A0A137P3I2"/>
<reference evidence="4 5" key="1">
    <citation type="journal article" date="2015" name="Genome Biol. Evol.">
        <title>Phylogenomic analyses indicate that early fungi evolved digesting cell walls of algal ancestors of land plants.</title>
        <authorList>
            <person name="Chang Y."/>
            <person name="Wang S."/>
            <person name="Sekimoto S."/>
            <person name="Aerts A.L."/>
            <person name="Choi C."/>
            <person name="Clum A."/>
            <person name="LaButti K.M."/>
            <person name="Lindquist E.A."/>
            <person name="Yee Ngan C."/>
            <person name="Ohm R.A."/>
            <person name="Salamov A.A."/>
            <person name="Grigoriev I.V."/>
            <person name="Spatafora J.W."/>
            <person name="Berbee M.L."/>
        </authorList>
    </citation>
    <scope>NUCLEOTIDE SEQUENCE [LARGE SCALE GENOMIC DNA]</scope>
    <source>
        <strain evidence="4 5">NRRL 28638</strain>
    </source>
</reference>
<comment type="similarity">
    <text evidence="1">Belongs to the universal ribosomal protein uS14 family.</text>
</comment>
<evidence type="ECO:0000313" key="4">
    <source>
        <dbReference type="EMBL" id="KXN69499.1"/>
    </source>
</evidence>
<dbReference type="FunFam" id="1.10.287.1480:FF:000001">
    <property type="entry name" value="30S ribosomal protein S14"/>
    <property type="match status" value="1"/>
</dbReference>
<name>A0A137P3I2_CONC2</name>
<dbReference type="Pfam" id="PF00253">
    <property type="entry name" value="Ribosomal_S14"/>
    <property type="match status" value="1"/>
</dbReference>
<keyword evidence="4" id="KW-0238">DNA-binding</keyword>
<dbReference type="STRING" id="796925.A0A137P3I2"/>
<dbReference type="PROSITE" id="PS00527">
    <property type="entry name" value="RIBOSOMAL_S14"/>
    <property type="match status" value="1"/>
</dbReference>
<sequence>MRAAVRRDHNNRIIVAGWEVLRQAYRYIARNEANPTRIRYQAQLALHNIPRNACPTTISPRCVETGRGRGILSDFRLCRYQFRMKALRGELPGVQKATW</sequence>
<dbReference type="OMA" id="FGLCRNQ"/>
<dbReference type="OrthoDB" id="413436at2759"/>
<evidence type="ECO:0000256" key="2">
    <source>
        <dbReference type="ARBA" id="ARBA00022980"/>
    </source>
</evidence>
<dbReference type="NCBIfam" id="NF006477">
    <property type="entry name" value="PRK08881.1"/>
    <property type="match status" value="1"/>
</dbReference>
<dbReference type="GO" id="GO:0005763">
    <property type="term" value="C:mitochondrial small ribosomal subunit"/>
    <property type="evidence" value="ECO:0007669"/>
    <property type="project" value="TreeGrafter"/>
</dbReference>
<protein>
    <submittedName>
        <fullName evidence="4">Glucocorticoid receptor-like (DNA-binding domain)</fullName>
    </submittedName>
</protein>
<dbReference type="SUPFAM" id="SSF57716">
    <property type="entry name" value="Glucocorticoid receptor-like (DNA-binding domain)"/>
    <property type="match status" value="1"/>
</dbReference>
<dbReference type="InterPro" id="IPR018271">
    <property type="entry name" value="Ribosomal_uS14_CS"/>
</dbReference>
<gene>
    <name evidence="4" type="ORF">CONCODRAFT_18273</name>
</gene>
<keyword evidence="3" id="KW-0687">Ribonucleoprotein</keyword>
<keyword evidence="4" id="KW-0675">Receptor</keyword>
<dbReference type="GO" id="GO:0003677">
    <property type="term" value="F:DNA binding"/>
    <property type="evidence" value="ECO:0007669"/>
    <property type="project" value="UniProtKB-KW"/>
</dbReference>
<dbReference type="InterPro" id="IPR001209">
    <property type="entry name" value="Ribosomal_uS14"/>
</dbReference>
<keyword evidence="2" id="KW-0689">Ribosomal protein</keyword>
<dbReference type="Proteomes" id="UP000070444">
    <property type="component" value="Unassembled WGS sequence"/>
</dbReference>
<dbReference type="PANTHER" id="PTHR19836:SF19">
    <property type="entry name" value="SMALL RIBOSOMAL SUBUNIT PROTEIN US14M"/>
    <property type="match status" value="1"/>
</dbReference>
<organism evidence="4 5">
    <name type="scientific">Conidiobolus coronatus (strain ATCC 28846 / CBS 209.66 / NRRL 28638)</name>
    <name type="common">Delacroixia coronata</name>
    <dbReference type="NCBI Taxonomy" id="796925"/>
    <lineage>
        <taxon>Eukaryota</taxon>
        <taxon>Fungi</taxon>
        <taxon>Fungi incertae sedis</taxon>
        <taxon>Zoopagomycota</taxon>
        <taxon>Entomophthoromycotina</taxon>
        <taxon>Entomophthoromycetes</taxon>
        <taxon>Entomophthorales</taxon>
        <taxon>Ancylistaceae</taxon>
        <taxon>Conidiobolus</taxon>
    </lineage>
</organism>
<dbReference type="Gene3D" id="1.10.287.1480">
    <property type="match status" value="1"/>
</dbReference>
<dbReference type="EMBL" id="KQ964532">
    <property type="protein sequence ID" value="KXN69499.1"/>
    <property type="molecule type" value="Genomic_DNA"/>
</dbReference>
<proteinExistence type="inferred from homology"/>
<evidence type="ECO:0000256" key="1">
    <source>
        <dbReference type="ARBA" id="ARBA00009083"/>
    </source>
</evidence>
<dbReference type="PANTHER" id="PTHR19836">
    <property type="entry name" value="30S RIBOSOMAL PROTEIN S14"/>
    <property type="match status" value="1"/>
</dbReference>
<evidence type="ECO:0000256" key="3">
    <source>
        <dbReference type="ARBA" id="ARBA00023274"/>
    </source>
</evidence>
<dbReference type="GO" id="GO:0006412">
    <property type="term" value="P:translation"/>
    <property type="evidence" value="ECO:0007669"/>
    <property type="project" value="InterPro"/>
</dbReference>